<dbReference type="Pfam" id="PF13641">
    <property type="entry name" value="Glyco_tranf_2_3"/>
    <property type="match status" value="1"/>
</dbReference>
<keyword evidence="1" id="KW-0808">Transferase</keyword>
<dbReference type="Gene3D" id="3.90.550.10">
    <property type="entry name" value="Spore Coat Polysaccharide Biosynthesis Protein SpsA, Chain A"/>
    <property type="match status" value="1"/>
</dbReference>
<dbReference type="InterPro" id="IPR029044">
    <property type="entry name" value="Nucleotide-diphossugar_trans"/>
</dbReference>
<dbReference type="PANTHER" id="PTHR43685:SF2">
    <property type="entry name" value="GLYCOSYLTRANSFERASE 2-LIKE DOMAIN-CONTAINING PROTEIN"/>
    <property type="match status" value="1"/>
</dbReference>
<dbReference type="GO" id="GO:0016757">
    <property type="term" value="F:glycosyltransferase activity"/>
    <property type="evidence" value="ECO:0007669"/>
    <property type="project" value="UniProtKB-KW"/>
</dbReference>
<evidence type="ECO:0000313" key="2">
    <source>
        <dbReference type="Proteomes" id="UP001203207"/>
    </source>
</evidence>
<name>A0AAE3FZE5_9EURY</name>
<dbReference type="InterPro" id="IPR050834">
    <property type="entry name" value="Glycosyltransf_2"/>
</dbReference>
<keyword evidence="2" id="KW-1185">Reference proteome</keyword>
<comment type="caution">
    <text evidence="1">The sequence shown here is derived from an EMBL/GenBank/DDBJ whole genome shotgun (WGS) entry which is preliminary data.</text>
</comment>
<accession>A0AAE3FZE5</accession>
<proteinExistence type="predicted"/>
<sequence>MSDPQLVSVIIPVYNDPSGLRDTLETVLTQTYTHLEVIVAVTPADGATIEVAQSIARSNSGTVSVVTEKTPGPAAGRNAAIRDSNGGILCFLDSNMTVEKGYVESAVQNMEADKLDYAGCDVELLIPDGKETIAARFDKHTGFPMKEYIKYHEYAPTCALFVRRSVFLDIGLFDDRLTAAEDLEFGNRVKNAGYKLVFLPDVTAYHPTRNSLRELIKKDRRVGSGLCQLQRYHPDRYGTPGIPPRPSGIKRPDQNLQLKERIEFSIISIFLTGVRGQGYYQEYVRGEEHDGVETIPKIRR</sequence>
<reference evidence="1" key="1">
    <citation type="journal article" date="2022" name="Syst. Appl. Microbiol.">
        <title>Natronocalculus amylovorans gen. nov., sp. nov., and Natranaeroarchaeum aerophilus sp. nov., dominant culturable amylolytic natronoarchaea from hypersaline soda lakes in southwestern Siberia.</title>
        <authorList>
            <person name="Sorokin D.Y."/>
            <person name="Elcheninov A.G."/>
            <person name="Khizhniak T.V."/>
            <person name="Koenen M."/>
            <person name="Bale N.J."/>
            <person name="Damste J.S.S."/>
            <person name="Kublanov I.V."/>
        </authorList>
    </citation>
    <scope>NUCLEOTIDE SEQUENCE</scope>
    <source>
        <strain evidence="1">AArc-St2</strain>
    </source>
</reference>
<dbReference type="Proteomes" id="UP001203207">
    <property type="component" value="Unassembled WGS sequence"/>
</dbReference>
<dbReference type="EMBL" id="JAKRVX010000004">
    <property type="protein sequence ID" value="MCL9817459.1"/>
    <property type="molecule type" value="Genomic_DNA"/>
</dbReference>
<keyword evidence="1" id="KW-0328">Glycosyltransferase</keyword>
<dbReference type="SUPFAM" id="SSF53448">
    <property type="entry name" value="Nucleotide-diphospho-sugar transferases"/>
    <property type="match status" value="1"/>
</dbReference>
<dbReference type="RefSeq" id="WP_250584586.1">
    <property type="nucleotide sequence ID" value="NZ_JAKRVX010000004.1"/>
</dbReference>
<dbReference type="EC" id="2.4.-.-" evidence="1"/>
<dbReference type="PANTHER" id="PTHR43685">
    <property type="entry name" value="GLYCOSYLTRANSFERASE"/>
    <property type="match status" value="1"/>
</dbReference>
<protein>
    <submittedName>
        <fullName evidence="1">Glycosyltransferase</fullName>
        <ecNumber evidence="1">2.4.-.-</ecNumber>
    </submittedName>
</protein>
<evidence type="ECO:0000313" key="1">
    <source>
        <dbReference type="EMBL" id="MCL9817459.1"/>
    </source>
</evidence>
<reference evidence="1" key="2">
    <citation type="submission" date="2022-02" db="EMBL/GenBank/DDBJ databases">
        <authorList>
            <person name="Elcheninov A.G."/>
            <person name="Sorokin D.Y."/>
            <person name="Kublanov I.V."/>
        </authorList>
    </citation>
    <scope>NUCLEOTIDE SEQUENCE</scope>
    <source>
        <strain evidence="1">AArc-St2</strain>
    </source>
</reference>
<dbReference type="AlphaFoldDB" id="A0AAE3FZE5"/>
<gene>
    <name evidence="1" type="ORF">AArcSt2_10940</name>
</gene>
<organism evidence="1 2">
    <name type="scientific">Natronocalculus amylovorans</name>
    <dbReference type="NCBI Taxonomy" id="2917812"/>
    <lineage>
        <taxon>Archaea</taxon>
        <taxon>Methanobacteriati</taxon>
        <taxon>Methanobacteriota</taxon>
        <taxon>Stenosarchaea group</taxon>
        <taxon>Halobacteria</taxon>
        <taxon>Halobacteriales</taxon>
        <taxon>Haloferacaceae</taxon>
        <taxon>Natronocalculus</taxon>
    </lineage>
</organism>